<dbReference type="EMBL" id="RQFY01000004">
    <property type="protein sequence ID" value="TGL35467.1"/>
    <property type="molecule type" value="Genomic_DNA"/>
</dbReference>
<proteinExistence type="predicted"/>
<protein>
    <submittedName>
        <fullName evidence="1">TRL-like family protein</fullName>
    </submittedName>
</protein>
<keyword evidence="2" id="KW-1185">Reference proteome</keyword>
<dbReference type="Pfam" id="PF13146">
    <property type="entry name" value="TRL"/>
    <property type="match status" value="1"/>
</dbReference>
<dbReference type="InterPro" id="IPR025113">
    <property type="entry name" value="TRL-like"/>
</dbReference>
<evidence type="ECO:0000313" key="2">
    <source>
        <dbReference type="Proteomes" id="UP000297871"/>
    </source>
</evidence>
<dbReference type="AlphaFoldDB" id="A0A4R9J9C1"/>
<reference evidence="1" key="1">
    <citation type="journal article" date="2019" name="PLoS Negl. Trop. Dis.">
        <title>Revisiting the worldwide diversity of Leptospira species in the environment.</title>
        <authorList>
            <person name="Vincent A.T."/>
            <person name="Schiettekatte O."/>
            <person name="Bourhy P."/>
            <person name="Veyrier F.J."/>
            <person name="Picardeau M."/>
        </authorList>
    </citation>
    <scope>NUCLEOTIDE SEQUENCE [LARGE SCALE GENOMIC DNA]</scope>
    <source>
        <strain evidence="1">201800265</strain>
    </source>
</reference>
<gene>
    <name evidence="1" type="ORF">EHQ52_04125</name>
</gene>
<dbReference type="Proteomes" id="UP000297871">
    <property type="component" value="Unassembled WGS sequence"/>
</dbReference>
<evidence type="ECO:0000313" key="1">
    <source>
        <dbReference type="EMBL" id="TGL35467.1"/>
    </source>
</evidence>
<accession>A0A4R9J9C1</accession>
<organism evidence="1 2">
    <name type="scientific">Leptospira koniambonensis</name>
    <dbReference type="NCBI Taxonomy" id="2484950"/>
    <lineage>
        <taxon>Bacteria</taxon>
        <taxon>Pseudomonadati</taxon>
        <taxon>Spirochaetota</taxon>
        <taxon>Spirochaetia</taxon>
        <taxon>Leptospirales</taxon>
        <taxon>Leptospiraceae</taxon>
        <taxon>Leptospira</taxon>
    </lineage>
</organism>
<dbReference type="RefSeq" id="WP_135615641.1">
    <property type="nucleotide sequence ID" value="NZ_JBNURZ010000010.1"/>
</dbReference>
<sequence length="108" mass="11392">MKHITIKILIAVGIILGSFTNCSNGPVGGFIYAGTEFPGEFNTLNNVASVKKAEGCTRSVLGLVTWGDSGVGQIALANKITKIATIDHSTMSVLTLVYRNYCTIVVGE</sequence>
<dbReference type="OrthoDB" id="331113at2"/>
<name>A0A4R9J9C1_9LEPT</name>
<comment type="caution">
    <text evidence="1">The sequence shown here is derived from an EMBL/GenBank/DDBJ whole genome shotgun (WGS) entry which is preliminary data.</text>
</comment>